<dbReference type="GO" id="GO:0016740">
    <property type="term" value="F:transferase activity"/>
    <property type="evidence" value="ECO:0007669"/>
    <property type="project" value="UniProtKB-KW"/>
</dbReference>
<dbReference type="Proteomes" id="UP000265719">
    <property type="component" value="Chromosome"/>
</dbReference>
<keyword evidence="1" id="KW-0808">Transferase</keyword>
<accession>A0A399G5S3</accession>
<dbReference type="OrthoDB" id="1491277at2"/>
<evidence type="ECO:0000313" key="1">
    <source>
        <dbReference type="EMBL" id="UOE21001.1"/>
    </source>
</evidence>
<organism evidence="1 2">
    <name type="scientific">Thermobifida halotolerans</name>
    <dbReference type="NCBI Taxonomy" id="483545"/>
    <lineage>
        <taxon>Bacteria</taxon>
        <taxon>Bacillati</taxon>
        <taxon>Actinomycetota</taxon>
        <taxon>Actinomycetes</taxon>
        <taxon>Streptosporangiales</taxon>
        <taxon>Nocardiopsidaceae</taxon>
        <taxon>Thermobifida</taxon>
    </lineage>
</organism>
<evidence type="ECO:0000313" key="2">
    <source>
        <dbReference type="Proteomes" id="UP000265719"/>
    </source>
</evidence>
<dbReference type="RefSeq" id="WP_068693154.1">
    <property type="nucleotide sequence ID" value="NZ_CP063196.1"/>
</dbReference>
<gene>
    <name evidence="1" type="ORF">NI17_007510</name>
</gene>
<dbReference type="KEGG" id="thao:NI17_007510"/>
<dbReference type="Pfam" id="PF04230">
    <property type="entry name" value="PS_pyruv_trans"/>
    <property type="match status" value="1"/>
</dbReference>
<keyword evidence="2" id="KW-1185">Reference proteome</keyword>
<sequence>MRVLLVGWFSFTHGEATAGDVAAAEAVARRLARAGIACDTAWSPFFRSSGPSLEEADPARYSHLVFACGPLHGPQVRWLHERFAACRRIAVGVSVIDPADPAVTGFDAVLPRDRADGPPHRDLATAAPLAPVPVVGVAMVDRQPEYGTRGQHERVGRIVTSWVAGRDCAPLSVSTRLDTRDWRQCGTPSQLAALLGRCDLVVTTRLHGLVFALRSGVPAIAVDPVDGGAKVTAQARVLDWPAVVPAGTEEDMLALLDRLWDWCLSPEGRRRAARHADPQAHAEEGGAEETLTRMLEQLGARPSPNVPGRV</sequence>
<dbReference type="AlphaFoldDB" id="A0A399G5S3"/>
<dbReference type="InterPro" id="IPR007345">
    <property type="entry name" value="Polysacch_pyruvyl_Trfase"/>
</dbReference>
<protein>
    <submittedName>
        <fullName evidence="1">Polysaccharide pyruvyl transferase family protein</fullName>
    </submittedName>
</protein>
<proteinExistence type="predicted"/>
<dbReference type="EMBL" id="CP063196">
    <property type="protein sequence ID" value="UOE21001.1"/>
    <property type="molecule type" value="Genomic_DNA"/>
</dbReference>
<name>A0A399G5S3_9ACTN</name>
<reference evidence="1" key="1">
    <citation type="submission" date="2020-10" db="EMBL/GenBank/DDBJ databases">
        <title>De novo genome project of the cellulose decomposer Thermobifida halotolerans type strain.</title>
        <authorList>
            <person name="Nagy I."/>
            <person name="Horvath B."/>
            <person name="Kukolya J."/>
            <person name="Nagy I."/>
            <person name="Orsini M."/>
        </authorList>
    </citation>
    <scope>NUCLEOTIDE SEQUENCE</scope>
    <source>
        <strain evidence="1">DSM 44931</strain>
    </source>
</reference>